<dbReference type="KEGG" id="bhc:JFL75_09935"/>
<evidence type="ECO:0000313" key="1">
    <source>
        <dbReference type="EMBL" id="QQO11362.1"/>
    </source>
</evidence>
<proteinExistence type="predicted"/>
<protein>
    <submittedName>
        <fullName evidence="1">Polymerase</fullName>
    </submittedName>
</protein>
<name>A0A7T7XRZ1_9SPIR</name>
<accession>A0A7T7XRZ1</accession>
<evidence type="ECO:0000313" key="2">
    <source>
        <dbReference type="Proteomes" id="UP000595917"/>
    </source>
</evidence>
<dbReference type="EMBL" id="CP067089">
    <property type="protein sequence ID" value="QQO11362.1"/>
    <property type="molecule type" value="Genomic_DNA"/>
</dbReference>
<organism evidence="1 2">
    <name type="scientific">Breznakiella homolactica</name>
    <dbReference type="NCBI Taxonomy" id="2798577"/>
    <lineage>
        <taxon>Bacteria</taxon>
        <taxon>Pseudomonadati</taxon>
        <taxon>Spirochaetota</taxon>
        <taxon>Spirochaetia</taxon>
        <taxon>Spirochaetales</taxon>
        <taxon>Breznakiellaceae</taxon>
        <taxon>Breznakiella</taxon>
    </lineage>
</organism>
<keyword evidence="2" id="KW-1185">Reference proteome</keyword>
<gene>
    <name evidence="1" type="ORF">JFL75_09935</name>
</gene>
<dbReference type="Proteomes" id="UP000595917">
    <property type="component" value="Chromosome"/>
</dbReference>
<sequence>MEIHATATLNVSAAGLKLPTGRSQAEEAISAEFPRLIQPSLLAIPADSSSTIEDLINRGELSLHSIGELALSARRFPPAFSPDLALMTAAYTIDLKTISAALVRHRQAADTPRTLLPVPSASYTGIIIFADTEVPIHGRNLRAAPLPCLFPKIWDSEMNLIYERNMVEPRIARDQGIILYTGAAGVFRANPSGLDDTLTARVGSNPLRILARGVFGVLLTDPVIDRDDALLIISSEENRRLLREGKVAFVLSDSALRSPLKD</sequence>
<dbReference type="AlphaFoldDB" id="A0A7T7XRZ1"/>
<reference evidence="1" key="1">
    <citation type="submission" date="2021-01" db="EMBL/GenBank/DDBJ databases">
        <title>Description of Breznakiella homolactica.</title>
        <authorList>
            <person name="Song Y."/>
            <person name="Brune A."/>
        </authorList>
    </citation>
    <scope>NUCLEOTIDE SEQUENCE</scope>
    <source>
        <strain evidence="1">RmG30</strain>
    </source>
</reference>